<dbReference type="Pfam" id="PF07690">
    <property type="entry name" value="MFS_1"/>
    <property type="match status" value="1"/>
</dbReference>
<evidence type="ECO:0000313" key="7">
    <source>
        <dbReference type="EMBL" id="EON97182.1"/>
    </source>
</evidence>
<dbReference type="eggNOG" id="ENOG502SN7N">
    <property type="taxonomic scope" value="Eukaryota"/>
</dbReference>
<dbReference type="EMBL" id="KB933277">
    <property type="protein sequence ID" value="EON97182.1"/>
    <property type="molecule type" value="Genomic_DNA"/>
</dbReference>
<evidence type="ECO:0000256" key="2">
    <source>
        <dbReference type="ARBA" id="ARBA00022692"/>
    </source>
</evidence>
<feature type="region of interest" description="Disordered" evidence="5">
    <location>
        <begin position="1"/>
        <end position="29"/>
    </location>
</feature>
<dbReference type="GO" id="GO:0016020">
    <property type="term" value="C:membrane"/>
    <property type="evidence" value="ECO:0007669"/>
    <property type="project" value="UniProtKB-SubCell"/>
</dbReference>
<feature type="transmembrane region" description="Helical" evidence="6">
    <location>
        <begin position="162"/>
        <end position="182"/>
    </location>
</feature>
<dbReference type="PANTHER" id="PTHR23507:SF1">
    <property type="entry name" value="FI18259P1-RELATED"/>
    <property type="match status" value="1"/>
</dbReference>
<dbReference type="SUPFAM" id="SSF103473">
    <property type="entry name" value="MFS general substrate transporter"/>
    <property type="match status" value="1"/>
</dbReference>
<evidence type="ECO:0000256" key="1">
    <source>
        <dbReference type="ARBA" id="ARBA00004141"/>
    </source>
</evidence>
<evidence type="ECO:0000256" key="3">
    <source>
        <dbReference type="ARBA" id="ARBA00022989"/>
    </source>
</evidence>
<name>R8BD15_PHAM7</name>
<dbReference type="Gene3D" id="1.20.1250.20">
    <property type="entry name" value="MFS general substrate transporter like domains"/>
    <property type="match status" value="1"/>
</dbReference>
<dbReference type="PANTHER" id="PTHR23507">
    <property type="entry name" value="ZGC:174356"/>
    <property type="match status" value="1"/>
</dbReference>
<dbReference type="KEGG" id="tmn:UCRPA7_7273"/>
<evidence type="ECO:0000256" key="6">
    <source>
        <dbReference type="SAM" id="Phobius"/>
    </source>
</evidence>
<dbReference type="InterPro" id="IPR036259">
    <property type="entry name" value="MFS_trans_sf"/>
</dbReference>
<evidence type="ECO:0000256" key="4">
    <source>
        <dbReference type="ARBA" id="ARBA00023136"/>
    </source>
</evidence>
<reference evidence="8" key="1">
    <citation type="journal article" date="2013" name="Genome Announc.">
        <title>Draft genome sequence of the ascomycete Phaeoacremonium aleophilum strain UCR-PA7, a causal agent of the esca disease complex in grapevines.</title>
        <authorList>
            <person name="Blanco-Ulate B."/>
            <person name="Rolshausen P."/>
            <person name="Cantu D."/>
        </authorList>
    </citation>
    <scope>NUCLEOTIDE SEQUENCE [LARGE SCALE GENOMIC DNA]</scope>
    <source>
        <strain evidence="8">UCR-PA7</strain>
    </source>
</reference>
<evidence type="ECO:0000256" key="5">
    <source>
        <dbReference type="SAM" id="MobiDB-lite"/>
    </source>
</evidence>
<keyword evidence="2 6" id="KW-0812">Transmembrane</keyword>
<feature type="transmembrane region" description="Helical" evidence="6">
    <location>
        <begin position="400"/>
        <end position="420"/>
    </location>
</feature>
<dbReference type="OrthoDB" id="3026777at2759"/>
<gene>
    <name evidence="7" type="ORF">UCRPA7_7273</name>
</gene>
<dbReference type="HOGENOM" id="CLU_013756_0_0_1"/>
<feature type="transmembrane region" description="Helical" evidence="6">
    <location>
        <begin position="264"/>
        <end position="286"/>
    </location>
</feature>
<feature type="transmembrane region" description="Helical" evidence="6">
    <location>
        <begin position="365"/>
        <end position="388"/>
    </location>
</feature>
<keyword evidence="3 6" id="KW-1133">Transmembrane helix</keyword>
<accession>R8BD15</accession>
<keyword evidence="8" id="KW-1185">Reference proteome</keyword>
<comment type="subcellular location">
    <subcellularLocation>
        <location evidence="1">Membrane</location>
        <topology evidence="1">Multi-pass membrane protein</topology>
    </subcellularLocation>
</comment>
<dbReference type="GO" id="GO:0022857">
    <property type="term" value="F:transmembrane transporter activity"/>
    <property type="evidence" value="ECO:0007669"/>
    <property type="project" value="InterPro"/>
</dbReference>
<protein>
    <submittedName>
        <fullName evidence="7">Putative general substrate transporter protein</fullName>
    </submittedName>
</protein>
<proteinExistence type="predicted"/>
<dbReference type="InterPro" id="IPR011701">
    <property type="entry name" value="MFS"/>
</dbReference>
<dbReference type="RefSeq" id="XP_007917996.1">
    <property type="nucleotide sequence ID" value="XM_007919805.1"/>
</dbReference>
<feature type="transmembrane region" description="Helical" evidence="6">
    <location>
        <begin position="130"/>
        <end position="150"/>
    </location>
</feature>
<keyword evidence="4 6" id="KW-0472">Membrane</keyword>
<organism evidence="7 8">
    <name type="scientific">Phaeoacremonium minimum (strain UCR-PA7)</name>
    <name type="common">Esca disease fungus</name>
    <name type="synonym">Togninia minima</name>
    <dbReference type="NCBI Taxonomy" id="1286976"/>
    <lineage>
        <taxon>Eukaryota</taxon>
        <taxon>Fungi</taxon>
        <taxon>Dikarya</taxon>
        <taxon>Ascomycota</taxon>
        <taxon>Pezizomycotina</taxon>
        <taxon>Sordariomycetes</taxon>
        <taxon>Sordariomycetidae</taxon>
        <taxon>Togniniales</taxon>
        <taxon>Togniniaceae</taxon>
        <taxon>Phaeoacremonium</taxon>
    </lineage>
</organism>
<dbReference type="AlphaFoldDB" id="R8BD15"/>
<dbReference type="Proteomes" id="UP000014074">
    <property type="component" value="Unassembled WGS sequence"/>
</dbReference>
<dbReference type="GeneID" id="19328016"/>
<feature type="transmembrane region" description="Helical" evidence="6">
    <location>
        <begin position="307"/>
        <end position="327"/>
    </location>
</feature>
<evidence type="ECO:0000313" key="8">
    <source>
        <dbReference type="Proteomes" id="UP000014074"/>
    </source>
</evidence>
<feature type="transmembrane region" description="Helical" evidence="6">
    <location>
        <begin position="37"/>
        <end position="58"/>
    </location>
</feature>
<feature type="transmembrane region" description="Helical" evidence="6">
    <location>
        <begin position="93"/>
        <end position="118"/>
    </location>
</feature>
<sequence>MRAEATPLLDSNSIRDEDGNSSRDAPTEIQTTKSPTIVIGIVSFMIFCMTLSGTLSLIPLGRLIEDAICRRYYGEPGPIEEKRCKVNDIQAELAWIGGLYVVIGAVVGGGLPVMVAVIHSIIADVATERASGFLLMSLGAVLGGVTGPALAAKLMELYSPWVPLWVTGFILTPIAFITIIILPETLHLRRTAQESFSKDQSFVAAVRSHLDHAVDRLVESLSMLKTPSLAILLATFLIQSPVQISEGQTLAQTISKRFHWTLAQTGYLFSIRGLLTVAVLGFLPAVSSLLTSPRLGRFQLSVFRKDIVLEQMSLLALVVGSALTGGATFPQVVAGQMISTLAVGGSSMAKSLVAYYVDAEHTSRLYTLVGMIETVGSFFAGPTLAWMFNTGMRLGGRWMGLPFFFVAVLCALALVAVCLVREPQAAKTNDDCEAPDDA</sequence>